<dbReference type="GO" id="GO:0045547">
    <property type="term" value="F:ditrans,polycis-polyprenyl diphosphate synthase [(2E,6E)-farnesyl diphosphate specific] activity"/>
    <property type="evidence" value="ECO:0007669"/>
    <property type="project" value="TreeGrafter"/>
</dbReference>
<evidence type="ECO:0000313" key="6">
    <source>
        <dbReference type="Proteomes" id="UP000041254"/>
    </source>
</evidence>
<dbReference type="GO" id="GO:0005783">
    <property type="term" value="C:endoplasmic reticulum"/>
    <property type="evidence" value="ECO:0007669"/>
    <property type="project" value="TreeGrafter"/>
</dbReference>
<dbReference type="EC" id="2.5.1.-" evidence="3"/>
<dbReference type="Proteomes" id="UP000041254">
    <property type="component" value="Unassembled WGS sequence"/>
</dbReference>
<evidence type="ECO:0000256" key="1">
    <source>
        <dbReference type="ARBA" id="ARBA00005432"/>
    </source>
</evidence>
<evidence type="ECO:0000256" key="3">
    <source>
        <dbReference type="RuleBase" id="RU363018"/>
    </source>
</evidence>
<dbReference type="GO" id="GO:0016094">
    <property type="term" value="P:polyprenol biosynthetic process"/>
    <property type="evidence" value="ECO:0007669"/>
    <property type="project" value="TreeGrafter"/>
</dbReference>
<dbReference type="VEuPathDB" id="CryptoDB:Vbra_2693"/>
<evidence type="ECO:0000256" key="2">
    <source>
        <dbReference type="ARBA" id="ARBA00022679"/>
    </source>
</evidence>
<gene>
    <name evidence="5" type="ORF">Vbra_2693</name>
</gene>
<keyword evidence="6" id="KW-1185">Reference proteome</keyword>
<dbReference type="HAMAP" id="MF_01139">
    <property type="entry name" value="ISPT"/>
    <property type="match status" value="1"/>
</dbReference>
<feature type="region of interest" description="Disordered" evidence="4">
    <location>
        <begin position="159"/>
        <end position="208"/>
    </location>
</feature>
<dbReference type="Gene3D" id="3.40.1180.10">
    <property type="entry name" value="Decaprenyl diphosphate synthase-like"/>
    <property type="match status" value="1"/>
</dbReference>
<dbReference type="OrthoDB" id="4173905at2759"/>
<proteinExistence type="inferred from homology"/>
<protein>
    <recommendedName>
        <fullName evidence="3">Alkyl transferase</fullName>
        <ecNumber evidence="3">2.5.1.-</ecNumber>
    </recommendedName>
</protein>
<sequence length="294" mass="32836">MGLPWWKRRLLWALKGDASLLPSHIAIIMDGNRRFARKKHLGTGEGHRSGFNKLHETLEMCLELGIRHVTVYAFSVDNFNRSAEEVEDLMDLAQEKLSDVMWQRDFLQANEVQIRVAGDMSLLRPSLRAAVEQLTQATQHHSKAILTVCLAYGSRHEMHEAMRRSAEAQPSPSPAPRPSSLEQPPTHNSSSSSSSSGGGRSDEAAVSLPSDGIAPSFDAFLYTAGLPDPDLLIRTSGETRLSDFLLWQVCERTSFYFTPVLWPEMTTLQFISLILHYQIFADHHTKHTTTAGAN</sequence>
<dbReference type="OMA" id="FDRRDLW"/>
<dbReference type="PROSITE" id="PS01066">
    <property type="entry name" value="UPP_SYNTHASE"/>
    <property type="match status" value="1"/>
</dbReference>
<dbReference type="PhylomeDB" id="A0A0G4GD22"/>
<accession>A0A0G4GD22</accession>
<dbReference type="NCBIfam" id="TIGR00055">
    <property type="entry name" value="uppS"/>
    <property type="match status" value="1"/>
</dbReference>
<keyword evidence="2 3" id="KW-0808">Transferase</keyword>
<dbReference type="InParanoid" id="A0A0G4GD22"/>
<dbReference type="Pfam" id="PF01255">
    <property type="entry name" value="Prenyltransf"/>
    <property type="match status" value="1"/>
</dbReference>
<dbReference type="EMBL" id="CDMY01000629">
    <property type="protein sequence ID" value="CEM27154.1"/>
    <property type="molecule type" value="Genomic_DNA"/>
</dbReference>
<name>A0A0G4GD22_VITBC</name>
<organism evidence="5 6">
    <name type="scientific">Vitrella brassicaformis (strain CCMP3155)</name>
    <dbReference type="NCBI Taxonomy" id="1169540"/>
    <lineage>
        <taxon>Eukaryota</taxon>
        <taxon>Sar</taxon>
        <taxon>Alveolata</taxon>
        <taxon>Colpodellida</taxon>
        <taxon>Vitrellaceae</taxon>
        <taxon>Vitrella</taxon>
    </lineage>
</organism>
<evidence type="ECO:0000313" key="5">
    <source>
        <dbReference type="EMBL" id="CEM27154.1"/>
    </source>
</evidence>
<dbReference type="SUPFAM" id="SSF64005">
    <property type="entry name" value="Undecaprenyl diphosphate synthase"/>
    <property type="match status" value="1"/>
</dbReference>
<dbReference type="PANTHER" id="PTHR10291">
    <property type="entry name" value="DEHYDRODOLICHYL DIPHOSPHATE SYNTHASE FAMILY MEMBER"/>
    <property type="match status" value="1"/>
</dbReference>
<dbReference type="PANTHER" id="PTHR10291:SF43">
    <property type="entry name" value="DEHYDRODOLICHYL DIPHOSPHATE SYNTHASE COMPLEX SUBUNIT DHDDS"/>
    <property type="match status" value="1"/>
</dbReference>
<dbReference type="AlphaFoldDB" id="A0A0G4GD22"/>
<comment type="similarity">
    <text evidence="1 3">Belongs to the UPP synthase family.</text>
</comment>
<dbReference type="InterPro" id="IPR001441">
    <property type="entry name" value="UPP_synth-like"/>
</dbReference>
<evidence type="ECO:0000256" key="4">
    <source>
        <dbReference type="SAM" id="MobiDB-lite"/>
    </source>
</evidence>
<dbReference type="InterPro" id="IPR018520">
    <property type="entry name" value="UPP_synth-like_CS"/>
</dbReference>
<dbReference type="InterPro" id="IPR036424">
    <property type="entry name" value="UPP_synth-like_sf"/>
</dbReference>
<dbReference type="FunCoup" id="A0A0G4GD22">
    <property type="interactions" value="172"/>
</dbReference>
<dbReference type="CDD" id="cd00475">
    <property type="entry name" value="Cis_IPPS"/>
    <property type="match status" value="1"/>
</dbReference>
<dbReference type="STRING" id="1169540.A0A0G4GD22"/>
<reference evidence="5 6" key="1">
    <citation type="submission" date="2014-11" db="EMBL/GenBank/DDBJ databases">
        <authorList>
            <person name="Zhu J."/>
            <person name="Qi W."/>
            <person name="Song R."/>
        </authorList>
    </citation>
    <scope>NUCLEOTIDE SEQUENCE [LARGE SCALE GENOMIC DNA]</scope>
</reference>